<dbReference type="InterPro" id="IPR000814">
    <property type="entry name" value="TBP"/>
</dbReference>
<evidence type="ECO:0000256" key="6">
    <source>
        <dbReference type="ARBA" id="ARBA00023242"/>
    </source>
</evidence>
<evidence type="ECO:0000256" key="11">
    <source>
        <dbReference type="ARBA" id="ARBA00042691"/>
    </source>
</evidence>
<dbReference type="InterPro" id="IPR033710">
    <property type="entry name" value="TBP_eukaryotic"/>
</dbReference>
<dbReference type="GO" id="GO:0001092">
    <property type="term" value="F:TFIIA-class transcription factor complex binding"/>
    <property type="evidence" value="ECO:0007669"/>
    <property type="project" value="UniProtKB-ARBA"/>
</dbReference>
<dbReference type="PRINTS" id="PR00686">
    <property type="entry name" value="TIFACTORIID"/>
</dbReference>
<protein>
    <recommendedName>
        <fullName evidence="3">TATA-box-binding protein</fullName>
    </recommendedName>
    <alternativeName>
        <fullName evidence="7">TATA sequence-binding protein</fullName>
    </alternativeName>
    <alternativeName>
        <fullName evidence="10">TATA-binding factor</fullName>
    </alternativeName>
    <alternativeName>
        <fullName evidence="8">TATA-box factor</fullName>
    </alternativeName>
    <alternativeName>
        <fullName evidence="11">Transcription initiation factor TFIID TBP subunit</fullName>
    </alternativeName>
</protein>
<gene>
    <name evidence="12" type="ORF">QYM36_017802</name>
</gene>
<comment type="caution">
    <text evidence="12">The sequence shown here is derived from an EMBL/GenBank/DDBJ whole genome shotgun (WGS) entry which is preliminary data.</text>
</comment>
<evidence type="ECO:0000256" key="7">
    <source>
        <dbReference type="ARBA" id="ARBA00030739"/>
    </source>
</evidence>
<dbReference type="EMBL" id="JAVRJZ010000067">
    <property type="protein sequence ID" value="KAK2703876.1"/>
    <property type="molecule type" value="Genomic_DNA"/>
</dbReference>
<keyword evidence="5" id="KW-0804">Transcription</keyword>
<comment type="function">
    <text evidence="9">General transcription factor that functions at the core of the DNA-binding multiprotein factor TFIID. Binding of TFIID to the TATA box is the initial transcriptional step of the pre-initiation complex (PIC), playing a role in the activation of eukaryotic genes transcribed by RNA polymerase II.</text>
</comment>
<comment type="subcellular location">
    <subcellularLocation>
        <location evidence="1">Nucleus</location>
    </subcellularLocation>
</comment>
<dbReference type="GO" id="GO:0000978">
    <property type="term" value="F:RNA polymerase II cis-regulatory region sequence-specific DNA binding"/>
    <property type="evidence" value="ECO:0007669"/>
    <property type="project" value="UniProtKB-ARBA"/>
</dbReference>
<evidence type="ECO:0000256" key="5">
    <source>
        <dbReference type="ARBA" id="ARBA00023163"/>
    </source>
</evidence>
<evidence type="ECO:0000256" key="8">
    <source>
        <dbReference type="ARBA" id="ARBA00033017"/>
    </source>
</evidence>
<dbReference type="Proteomes" id="UP001187531">
    <property type="component" value="Unassembled WGS sequence"/>
</dbReference>
<keyword evidence="6" id="KW-0539">Nucleus</keyword>
<keyword evidence="13" id="KW-1185">Reference proteome</keyword>
<proteinExistence type="inferred from homology"/>
<evidence type="ECO:0000256" key="3">
    <source>
        <dbReference type="ARBA" id="ARBA00021962"/>
    </source>
</evidence>
<dbReference type="CDD" id="cd04516">
    <property type="entry name" value="TBP_eukaryotes"/>
    <property type="match status" value="1"/>
</dbReference>
<evidence type="ECO:0000256" key="2">
    <source>
        <dbReference type="ARBA" id="ARBA00005560"/>
    </source>
</evidence>
<dbReference type="PANTHER" id="PTHR10126">
    <property type="entry name" value="TATA-BOX BINDING PROTEIN"/>
    <property type="match status" value="1"/>
</dbReference>
<name>A0AA88HE47_ARTSF</name>
<accession>A0AA88HE47</accession>
<evidence type="ECO:0000313" key="13">
    <source>
        <dbReference type="Proteomes" id="UP001187531"/>
    </source>
</evidence>
<dbReference type="Pfam" id="PF00352">
    <property type="entry name" value="TBP"/>
    <property type="match status" value="2"/>
</dbReference>
<keyword evidence="4" id="KW-0238">DNA-binding</keyword>
<evidence type="ECO:0000256" key="9">
    <source>
        <dbReference type="ARBA" id="ARBA00037612"/>
    </source>
</evidence>
<dbReference type="Gene3D" id="3.30.310.10">
    <property type="entry name" value="TATA-Binding Protein"/>
    <property type="match status" value="2"/>
</dbReference>
<comment type="similarity">
    <text evidence="2">Belongs to the TBP family.</text>
</comment>
<dbReference type="FunFam" id="3.30.310.10:FF:000002">
    <property type="entry name" value="TATA-box-binding protein 2"/>
    <property type="match status" value="1"/>
</dbReference>
<organism evidence="12 13">
    <name type="scientific">Artemia franciscana</name>
    <name type="common">Brine shrimp</name>
    <name type="synonym">Artemia sanfranciscana</name>
    <dbReference type="NCBI Taxonomy" id="6661"/>
    <lineage>
        <taxon>Eukaryota</taxon>
        <taxon>Metazoa</taxon>
        <taxon>Ecdysozoa</taxon>
        <taxon>Arthropoda</taxon>
        <taxon>Crustacea</taxon>
        <taxon>Branchiopoda</taxon>
        <taxon>Anostraca</taxon>
        <taxon>Artemiidae</taxon>
        <taxon>Artemia</taxon>
    </lineage>
</organism>
<dbReference type="SUPFAM" id="SSF55945">
    <property type="entry name" value="TATA-box binding protein-like"/>
    <property type="match status" value="2"/>
</dbReference>
<reference evidence="12" key="1">
    <citation type="submission" date="2023-07" db="EMBL/GenBank/DDBJ databases">
        <title>Chromosome-level genome assembly of Artemia franciscana.</title>
        <authorList>
            <person name="Jo E."/>
        </authorList>
    </citation>
    <scope>NUCLEOTIDE SEQUENCE</scope>
    <source>
        <tissue evidence="12">Whole body</tissue>
    </source>
</reference>
<dbReference type="GO" id="GO:0042797">
    <property type="term" value="P:tRNA transcription by RNA polymerase III"/>
    <property type="evidence" value="ECO:0007669"/>
    <property type="project" value="UniProtKB-ARBA"/>
</dbReference>
<dbReference type="GO" id="GO:0006352">
    <property type="term" value="P:DNA-templated transcription initiation"/>
    <property type="evidence" value="ECO:0007669"/>
    <property type="project" value="InterPro"/>
</dbReference>
<dbReference type="FunFam" id="3.30.310.10:FF:000001">
    <property type="entry name" value="TATA-box-binding protein 2"/>
    <property type="match status" value="1"/>
</dbReference>
<dbReference type="GO" id="GO:0000992">
    <property type="term" value="F:RNA polymerase III cis-regulatory region sequence-specific DNA binding"/>
    <property type="evidence" value="ECO:0007669"/>
    <property type="project" value="UniProtKB-ARBA"/>
</dbReference>
<dbReference type="InterPro" id="IPR012295">
    <property type="entry name" value="TBP_dom_sf"/>
</dbReference>
<evidence type="ECO:0000256" key="1">
    <source>
        <dbReference type="ARBA" id="ARBA00004123"/>
    </source>
</evidence>
<evidence type="ECO:0000313" key="12">
    <source>
        <dbReference type="EMBL" id="KAK2703876.1"/>
    </source>
</evidence>
<evidence type="ECO:0000256" key="10">
    <source>
        <dbReference type="ARBA" id="ARBA00042653"/>
    </source>
</evidence>
<evidence type="ECO:0000256" key="4">
    <source>
        <dbReference type="ARBA" id="ARBA00023125"/>
    </source>
</evidence>
<dbReference type="GO" id="GO:0005634">
    <property type="term" value="C:nucleus"/>
    <property type="evidence" value="ECO:0007669"/>
    <property type="project" value="UniProtKB-SubCell"/>
</dbReference>
<sequence>MMSPAVHDYCNMSMTVIPRSGPNFPQSPVDHDYCSTSMKMITEFANNLPHLHHSNISQIQDDDLMSPVVPRQNEKSMSIYRSATSVPAVVRTSSYQGDSIIPAIQNVVSTVDLGCKLNLKKICSQARNTEYNPKSHPAVIMRLKDHKTTALIFSTGKMVCTGGNSEEVSRLAARKYARIVQKLGFATKILNFKIQNMVGSCNVKFSIRLDALARGHEKFIKYEPELFPGLVYRMVKPKVVLKIFANGNVIITGAKTRQEIYDAFEIIYPILKGFKH</sequence>
<dbReference type="AlphaFoldDB" id="A0AA88HE47"/>